<dbReference type="EMBL" id="CM056787">
    <property type="protein sequence ID" value="KAJ8733582.1"/>
    <property type="molecule type" value="Genomic_DNA"/>
</dbReference>
<accession>A0ACC2R7X8</accession>
<reference evidence="1" key="1">
    <citation type="submission" date="2023-03" db="EMBL/GenBank/DDBJ databases">
        <title>Chromosome-level genomes of two armyworms, Mythimna separata and Mythimna loreyi, provide insights into the biosynthesis and reception of sex pheromones.</title>
        <authorList>
            <person name="Zhao H."/>
        </authorList>
    </citation>
    <scope>NUCLEOTIDE SEQUENCE</scope>
    <source>
        <strain evidence="1">BeijingLab</strain>
    </source>
</reference>
<protein>
    <submittedName>
        <fullName evidence="1">Uncharacterized protein</fullName>
    </submittedName>
</protein>
<comment type="caution">
    <text evidence="1">The sequence shown here is derived from an EMBL/GenBank/DDBJ whole genome shotgun (WGS) entry which is preliminary data.</text>
</comment>
<sequence length="498" mass="52284">MTSDLCPEDVVVRITAPQIITSATLVPGSAGAGGAGARVAASSAAVELGRRLLLAARAGDTPQVLDLMAKGAPFTTDWLGTSPLHLAAGNAHLDTCAVLLRAGVSRDARTKVERTPLHLAASAGHAAVVRLLLDAGAAVDVRDMLRMTPLHWAVQNGHEAAAAELLRAGADPLALNKFHKSPQSLALQLRREDLTRLMDDALREREAARSVSALVNEEMAETAAEEPQIQTFEAVQRIQDLKPTKAKQSEKTVKQELNLESEAGGRLGGSAAALLRSHGITLLPTDDGSTVLNALQSGRTVVLSDAGKLMLKESETSPATASKVASIANQGKGMVLTATPVKSPPKPGVKIFTINNKLLAVPKDNKIPVKKIINPQDMQVKFVQLPADAKIISPSKVVPMKAKNRIAPRAATPTVTSLGAQRPAVKIIMNKSNFNKLIATAARPDSTATEVAASSSAGAADAGVLRAQLAAAQRALATLRRELTSTRARLAQYEQVPM</sequence>
<evidence type="ECO:0000313" key="1">
    <source>
        <dbReference type="EMBL" id="KAJ8733582.1"/>
    </source>
</evidence>
<keyword evidence="2" id="KW-1185">Reference proteome</keyword>
<organism evidence="1 2">
    <name type="scientific">Mythimna loreyi</name>
    <dbReference type="NCBI Taxonomy" id="667449"/>
    <lineage>
        <taxon>Eukaryota</taxon>
        <taxon>Metazoa</taxon>
        <taxon>Ecdysozoa</taxon>
        <taxon>Arthropoda</taxon>
        <taxon>Hexapoda</taxon>
        <taxon>Insecta</taxon>
        <taxon>Pterygota</taxon>
        <taxon>Neoptera</taxon>
        <taxon>Endopterygota</taxon>
        <taxon>Lepidoptera</taxon>
        <taxon>Glossata</taxon>
        <taxon>Ditrysia</taxon>
        <taxon>Noctuoidea</taxon>
        <taxon>Noctuidae</taxon>
        <taxon>Noctuinae</taxon>
        <taxon>Hadenini</taxon>
        <taxon>Mythimna</taxon>
    </lineage>
</organism>
<gene>
    <name evidence="1" type="ORF">PYW08_001880</name>
</gene>
<proteinExistence type="predicted"/>
<name>A0ACC2R7X8_9NEOP</name>
<evidence type="ECO:0000313" key="2">
    <source>
        <dbReference type="Proteomes" id="UP001231649"/>
    </source>
</evidence>
<dbReference type="Proteomes" id="UP001231649">
    <property type="component" value="Chromosome 11"/>
</dbReference>